<evidence type="ECO:0000259" key="1">
    <source>
        <dbReference type="PROSITE" id="PS50965"/>
    </source>
</evidence>
<name>A0A096AIK6_9BACT</name>
<proteinExistence type="predicted"/>
<evidence type="ECO:0000313" key="3">
    <source>
        <dbReference type="Proteomes" id="UP000029538"/>
    </source>
</evidence>
<dbReference type="GO" id="GO:0003677">
    <property type="term" value="F:DNA binding"/>
    <property type="evidence" value="ECO:0007669"/>
    <property type="project" value="InterPro"/>
</dbReference>
<dbReference type="AlphaFoldDB" id="A0A096AIK6"/>
<protein>
    <submittedName>
        <fullName evidence="2">Topoisomerase I</fullName>
    </submittedName>
</protein>
<keyword evidence="2" id="KW-0413">Isomerase</keyword>
<dbReference type="SUPFAM" id="SSF57783">
    <property type="entry name" value="Zinc beta-ribbon"/>
    <property type="match status" value="1"/>
</dbReference>
<dbReference type="GO" id="GO:0005694">
    <property type="term" value="C:chromosome"/>
    <property type="evidence" value="ECO:0007669"/>
    <property type="project" value="InterPro"/>
</dbReference>
<dbReference type="Proteomes" id="UP000029538">
    <property type="component" value="Unassembled WGS sequence"/>
</dbReference>
<dbReference type="PROSITE" id="PS50965">
    <property type="entry name" value="NERD"/>
    <property type="match status" value="1"/>
</dbReference>
<dbReference type="Gene3D" id="3.30.65.10">
    <property type="entry name" value="Bacterial Topoisomerase I, domain 1"/>
    <property type="match status" value="1"/>
</dbReference>
<evidence type="ECO:0000313" key="2">
    <source>
        <dbReference type="EMBL" id="KGF46958.1"/>
    </source>
</evidence>
<sequence>MFLPALIVILAFSAMLYLRFNKGKIAEKMVHHKLMQLPEEYHVIDDVLFMSNGRSTQIDHIVVSPYAVFVIETKGYKGWILGGENSEYWTQIIYKRKSTFYNPIHQNDGHIRFLKFLLKDLGNIPFVPIVVFNNEADLKVKVNVNNHIVVNRFYLKDVFLQYKETVISQELKTKIISRIESSRRTQEKGAIREHKYNAKSKRYDTRNKIQHSVCPRCGSMLVERRGKYGRFYGCSNYPKCIFTLNK</sequence>
<reference evidence="2 3" key="1">
    <citation type="submission" date="2014-07" db="EMBL/GenBank/DDBJ databases">
        <authorList>
            <person name="McCorrison J."/>
            <person name="Sanka R."/>
            <person name="Torralba M."/>
            <person name="Gillis M."/>
            <person name="Haft D.H."/>
            <person name="Methe B."/>
            <person name="Sutton G."/>
            <person name="Nelson K.E."/>
        </authorList>
    </citation>
    <scope>NUCLEOTIDE SEQUENCE [LARGE SCALE GENOMIC DNA]</scope>
    <source>
        <strain evidence="2 3">DNF00882</strain>
    </source>
</reference>
<organism evidence="2 3">
    <name type="scientific">Prevotella disiens DNF00882</name>
    <dbReference type="NCBI Taxonomy" id="1401075"/>
    <lineage>
        <taxon>Bacteria</taxon>
        <taxon>Pseudomonadati</taxon>
        <taxon>Bacteroidota</taxon>
        <taxon>Bacteroidia</taxon>
        <taxon>Bacteroidales</taxon>
        <taxon>Prevotellaceae</taxon>
        <taxon>Prevotella</taxon>
    </lineage>
</organism>
<dbReference type="InterPro" id="IPR011528">
    <property type="entry name" value="NERD"/>
</dbReference>
<dbReference type="RefSeq" id="WP_036884614.1">
    <property type="nucleotide sequence ID" value="NZ_JRNR01000122.1"/>
</dbReference>
<dbReference type="InterPro" id="IPR013498">
    <property type="entry name" value="Topo_IA_Znf"/>
</dbReference>
<dbReference type="Pfam" id="PF01396">
    <property type="entry name" value="Zn_ribbon_Top1"/>
    <property type="match status" value="1"/>
</dbReference>
<dbReference type="GO" id="GO:0006265">
    <property type="term" value="P:DNA topological change"/>
    <property type="evidence" value="ECO:0007669"/>
    <property type="project" value="InterPro"/>
</dbReference>
<comment type="caution">
    <text evidence="2">The sequence shown here is derived from an EMBL/GenBank/DDBJ whole genome shotgun (WGS) entry which is preliminary data.</text>
</comment>
<gene>
    <name evidence="2" type="ORF">HMPREF0654_10620</name>
</gene>
<accession>A0A096AIK6</accession>
<feature type="domain" description="NERD" evidence="1">
    <location>
        <begin position="22"/>
        <end position="137"/>
    </location>
</feature>
<dbReference type="EMBL" id="JRNR01000122">
    <property type="protein sequence ID" value="KGF46958.1"/>
    <property type="molecule type" value="Genomic_DNA"/>
</dbReference>
<dbReference type="Pfam" id="PF08378">
    <property type="entry name" value="NERD"/>
    <property type="match status" value="1"/>
</dbReference>
<dbReference type="GO" id="GO:0003916">
    <property type="term" value="F:DNA topoisomerase activity"/>
    <property type="evidence" value="ECO:0007669"/>
    <property type="project" value="InterPro"/>
</dbReference>